<dbReference type="Proteomes" id="UP000266489">
    <property type="component" value="Unassembled WGS sequence"/>
</dbReference>
<feature type="domain" description="Helicase ATP-binding" evidence="1">
    <location>
        <begin position="178"/>
        <end position="327"/>
    </location>
</feature>
<proteinExistence type="predicted"/>
<dbReference type="Proteomes" id="UP000266260">
    <property type="component" value="Unassembled WGS sequence"/>
</dbReference>
<accession>A0A398CV18</accession>
<dbReference type="Pfam" id="PF08463">
    <property type="entry name" value="EcoEI_R_C"/>
    <property type="match status" value="1"/>
</dbReference>
<dbReference type="InterPro" id="IPR006935">
    <property type="entry name" value="Helicase/UvrB_N"/>
</dbReference>
<protein>
    <submittedName>
        <fullName evidence="3">Restriction endonuclease subunit R</fullName>
    </submittedName>
</protein>
<dbReference type="GO" id="GO:0004519">
    <property type="term" value="F:endonuclease activity"/>
    <property type="evidence" value="ECO:0007669"/>
    <property type="project" value="UniProtKB-KW"/>
</dbReference>
<dbReference type="Pfam" id="PF04851">
    <property type="entry name" value="ResIII"/>
    <property type="match status" value="1"/>
</dbReference>
<dbReference type="SMART" id="SM00487">
    <property type="entry name" value="DEXDc"/>
    <property type="match status" value="1"/>
</dbReference>
<dbReference type="InterPro" id="IPR050742">
    <property type="entry name" value="Helicase_Restrict-Modif_Enz"/>
</dbReference>
<evidence type="ECO:0000313" key="4">
    <source>
        <dbReference type="Proteomes" id="UP000266260"/>
    </source>
</evidence>
<evidence type="ECO:0000313" key="5">
    <source>
        <dbReference type="Proteomes" id="UP000266489"/>
    </source>
</evidence>
<dbReference type="PROSITE" id="PS51192">
    <property type="entry name" value="HELICASE_ATP_BIND_1"/>
    <property type="match status" value="1"/>
</dbReference>
<evidence type="ECO:0000259" key="1">
    <source>
        <dbReference type="PROSITE" id="PS51192"/>
    </source>
</evidence>
<dbReference type="GO" id="GO:0006304">
    <property type="term" value="P:DNA modification"/>
    <property type="evidence" value="ECO:0007669"/>
    <property type="project" value="InterPro"/>
</dbReference>
<dbReference type="EMBL" id="QXIU01000200">
    <property type="protein sequence ID" value="RIE08445.1"/>
    <property type="molecule type" value="Genomic_DNA"/>
</dbReference>
<dbReference type="PANTHER" id="PTHR47396:SF1">
    <property type="entry name" value="ATP-DEPENDENT HELICASE IRC3-RELATED"/>
    <property type="match status" value="1"/>
</dbReference>
<keyword evidence="3" id="KW-0378">Hydrolase</keyword>
<evidence type="ECO:0000313" key="3">
    <source>
        <dbReference type="EMBL" id="RIE08445.1"/>
    </source>
</evidence>
<dbReference type="GO" id="GO:0005524">
    <property type="term" value="F:ATP binding"/>
    <property type="evidence" value="ECO:0007669"/>
    <property type="project" value="InterPro"/>
</dbReference>
<evidence type="ECO:0000313" key="2">
    <source>
        <dbReference type="EMBL" id="RIE07226.1"/>
    </source>
</evidence>
<accession>A0A398D0J5</accession>
<dbReference type="CDD" id="cd18032">
    <property type="entry name" value="DEXHc_RE_I_III_res"/>
    <property type="match status" value="1"/>
</dbReference>
<dbReference type="Gene3D" id="3.40.50.300">
    <property type="entry name" value="P-loop containing nucleotide triphosphate hydrolases"/>
    <property type="match status" value="2"/>
</dbReference>
<dbReference type="AlphaFoldDB" id="A0A398D0J5"/>
<dbReference type="InterPro" id="IPR014001">
    <property type="entry name" value="Helicase_ATP-bd"/>
</dbReference>
<dbReference type="SUPFAM" id="SSF52540">
    <property type="entry name" value="P-loop containing nucleoside triphosphate hydrolases"/>
    <property type="match status" value="1"/>
</dbReference>
<dbReference type="GO" id="GO:0003677">
    <property type="term" value="F:DNA binding"/>
    <property type="evidence" value="ECO:0007669"/>
    <property type="project" value="InterPro"/>
</dbReference>
<keyword evidence="3" id="KW-0540">Nuclease</keyword>
<keyword evidence="4" id="KW-1185">Reference proteome</keyword>
<dbReference type="GO" id="GO:0005829">
    <property type="term" value="C:cytosol"/>
    <property type="evidence" value="ECO:0007669"/>
    <property type="project" value="TreeGrafter"/>
</dbReference>
<organism evidence="3 5">
    <name type="scientific">Candidatus Cryosericum odellii</name>
    <dbReference type="NCBI Taxonomy" id="2290917"/>
    <lineage>
        <taxon>Bacteria</taxon>
        <taxon>Pseudomonadati</taxon>
        <taxon>Caldisericota/Cryosericota group</taxon>
        <taxon>Candidatus Cryosericota</taxon>
        <taxon>Candidatus Cryosericia</taxon>
        <taxon>Candidatus Cryosericales</taxon>
        <taxon>Candidatus Cryosericaceae</taxon>
        <taxon>Candidatus Cryosericum</taxon>
    </lineage>
</organism>
<dbReference type="Gene3D" id="3.90.1570.30">
    <property type="match status" value="1"/>
</dbReference>
<comment type="caution">
    <text evidence="3">The sequence shown here is derived from an EMBL/GenBank/DDBJ whole genome shotgun (WGS) entry which is preliminary data.</text>
</comment>
<dbReference type="OrthoDB" id="9803459at2"/>
<gene>
    <name evidence="3" type="ORF">SMC5_08015</name>
    <name evidence="2" type="ORF">SMC6_07185</name>
</gene>
<dbReference type="EMBL" id="QXIT01000123">
    <property type="protein sequence ID" value="RIE07226.1"/>
    <property type="molecule type" value="Genomic_DNA"/>
</dbReference>
<name>A0A398D0J5_9BACT</name>
<reference evidence="4 5" key="1">
    <citation type="submission" date="2018-09" db="EMBL/GenBank/DDBJ databases">
        <title>Discovery and Ecogenomic Context for Candidatus Cryosericales, a Global Caldiserica Order Active in Thawing Permafrost.</title>
        <authorList>
            <person name="Martinez M.A."/>
            <person name="Woodcroft B.J."/>
            <person name="Ignacio Espinoza J.C."/>
            <person name="Zayed A."/>
            <person name="Singleton C.M."/>
            <person name="Boyd J."/>
            <person name="Li Y.-F."/>
            <person name="Purvine S."/>
            <person name="Maughan H."/>
            <person name="Hodgkins S.B."/>
            <person name="Anderson D."/>
            <person name="Sederholm M."/>
            <person name="Temperton B."/>
            <person name="Saleska S.R."/>
            <person name="Tyson G.W."/>
            <person name="Rich V.I."/>
        </authorList>
    </citation>
    <scope>NUCLEOTIDE SEQUENCE [LARGE SCALE GENOMIC DNA]</scope>
    <source>
        <strain evidence="3 5">SMC5</strain>
        <strain evidence="2 4">SMC6</strain>
    </source>
</reference>
<dbReference type="InterPro" id="IPR013670">
    <property type="entry name" value="EcoEI_R_C_dom"/>
</dbReference>
<dbReference type="InterPro" id="IPR027417">
    <property type="entry name" value="P-loop_NTPase"/>
</dbReference>
<dbReference type="GO" id="GO:0016787">
    <property type="term" value="F:hydrolase activity"/>
    <property type="evidence" value="ECO:0007669"/>
    <property type="project" value="InterPro"/>
</dbReference>
<sequence>MSLSESDTRAKLIDPALHERQWTEDLIKREESAGSVQIIDGKPVKEKKGRIDYTLRVRVNPSTQPLAVALIEAKADHLPPNHGFEQAKAYASCKRLNVPFVIATNGHLFVEFDRFSGMTRGPLPMTELPTPTDLRTRYEHGMGFLLTDEAAQPLITPYKGGEATRRYYQDAAIRAVMERIARGEKRALLSLATGAGKTFIAVNLLRRIADAGQLRKALFLCDRDELRKQAVGAFQNAFGSDAQPVTAGDSQKNARVLIATYQTLNVDTEDADANFLLANYPEDYFSHIIIDECHRSAWGKWSIVLTHNPNAIQVGLTATPRQLKISESTPESQADAQITADNLKYFGEPVYEYSVQQAMDDGYLAACEIIKSDILFEGKSGNEQLTGLDKGDLVSRSIKDATTGTDVTPDEIHEHYEARSFEEKLLLPDRVNAMCTDLFQHLLDSGGPEQKSIVFCASDVHAGAVADTMNNLYATWCNLNAQRQTDTYAFKCTASSFGNDSLPDLKGASRHHFIATTVELLTTGVDVPCVRNIVFFKYVKSPIAFYQMVGRGTRLDAPTGKLMFRVYDYTNATRLFGQDFVTAKTTSTKGPEGLEQPLEPTLSVEGFEVHVSQAGTYILANVDGEARPVTVEEYKELLTAKLTAEAPTLDEFRTQWIDPESRRELLENLPDGGRSALLIRQLQEMQPYDLFDVLAELGYGMEPKTRQDRAQSFTYKHKGWLDGMPQSTRIAIIALARQFVGAGTEGLENPSIFKTTDVIKAGGIAALKLLGEPSDVLHETKERLFAV</sequence>
<dbReference type="RefSeq" id="WP_119120292.1">
    <property type="nucleotide sequence ID" value="NZ_QXIT01000123.1"/>
</dbReference>
<keyword evidence="3" id="KW-0255">Endonuclease</keyword>
<dbReference type="PANTHER" id="PTHR47396">
    <property type="entry name" value="TYPE I RESTRICTION ENZYME ECOKI R PROTEIN"/>
    <property type="match status" value="1"/>
</dbReference>